<protein>
    <recommendedName>
        <fullName evidence="6">Leucine-rich repeat-containing protein 40</fullName>
    </recommendedName>
</protein>
<evidence type="ECO:0000313" key="5">
    <source>
        <dbReference type="Proteomes" id="UP000013776"/>
    </source>
</evidence>
<keyword evidence="5" id="KW-1185">Reference proteome</keyword>
<dbReference type="SMART" id="SM00369">
    <property type="entry name" value="LRR_TYP"/>
    <property type="match status" value="7"/>
</dbReference>
<evidence type="ECO:0008006" key="6">
    <source>
        <dbReference type="Google" id="ProtNLM"/>
    </source>
</evidence>
<feature type="compositionally biased region" description="Low complexity" evidence="3">
    <location>
        <begin position="1"/>
        <end position="13"/>
    </location>
</feature>
<feature type="compositionally biased region" description="Low complexity" evidence="3">
    <location>
        <begin position="55"/>
        <end position="70"/>
    </location>
</feature>
<dbReference type="Gene3D" id="3.80.10.10">
    <property type="entry name" value="Ribonuclease Inhibitor"/>
    <property type="match status" value="1"/>
</dbReference>
<dbReference type="GO" id="GO:0005737">
    <property type="term" value="C:cytoplasm"/>
    <property type="evidence" value="ECO:0007669"/>
    <property type="project" value="TreeGrafter"/>
</dbReference>
<dbReference type="eggNOG" id="KOG0472">
    <property type="taxonomic scope" value="Eukaryota"/>
</dbReference>
<sequence>MSRIPIRTPSRSSVRNDEDQYRVTVPQYAAYQHNSIAHQGKSSNVPNAPSDVFKTPSRPRSVIPSSSTTPLPQPSYRPSSAQGISHRPSTAVKVNPIKAPELHKAKSSAGLREHIAKARAELQKSARKPAAAPRARQAAVSSTASDDVPSLEVDDPFSAIKDPFNQAKNKPSFDPQLDAAIKRARTDGRLAIASMRLQKIPRDVIDMYKPDPSHVIDFSMDSAPSWYDYADLTYVNIADNELEEIDESLIDIIGSVATIDLHNNHLAKLPQSLLELSQLTTLNLSDNKLTTDILNLITLLPTLTELNLSRNKLGGILSSKLSKLDQLSRLDLSDNELEAIDYSLTGCTKLQHLNLSGNQLTRLQVSQLSQQTGLVELDASRNKISPALIDTTLTFPRLSILNLSHNKIRELQDDSHVLSLPNLTTLSLMQNQLTSIDTILDESKNLINLNIEGNNFTTLPNRLFSLQTLRFVDISDNRLEVIPHEIGFMENLSQFRWEGNPARMRGCFGLDTQGILKYLRGRAPLTDIVQATDNLDFTD</sequence>
<evidence type="ECO:0000256" key="1">
    <source>
        <dbReference type="ARBA" id="ARBA00022614"/>
    </source>
</evidence>
<dbReference type="AlphaFoldDB" id="R4X8N0"/>
<feature type="compositionally biased region" description="Low complexity" evidence="3">
    <location>
        <begin position="128"/>
        <end position="142"/>
    </location>
</feature>
<evidence type="ECO:0000313" key="4">
    <source>
        <dbReference type="EMBL" id="CCG81983.1"/>
    </source>
</evidence>
<feature type="region of interest" description="Disordered" evidence="3">
    <location>
        <begin position="1"/>
        <end position="88"/>
    </location>
</feature>
<dbReference type="InterPro" id="IPR001611">
    <property type="entry name" value="Leu-rich_rpt"/>
</dbReference>
<name>R4X8N0_TAPDE</name>
<dbReference type="STRING" id="1097556.R4X8N0"/>
<reference evidence="4 5" key="1">
    <citation type="journal article" date="2013" name="MBio">
        <title>Genome sequencing of the plant pathogen Taphrina deformans, the causal agent of peach leaf curl.</title>
        <authorList>
            <person name="Cisse O.H."/>
            <person name="Almeida J.M.G.C.F."/>
            <person name="Fonseca A."/>
            <person name="Kumar A.A."/>
            <person name="Salojaervi J."/>
            <person name="Overmyer K."/>
            <person name="Hauser P.M."/>
            <person name="Pagni M."/>
        </authorList>
    </citation>
    <scope>NUCLEOTIDE SEQUENCE [LARGE SCALE GENOMIC DNA]</scope>
    <source>
        <strain evidence="5">PYCC 5710 / ATCC 11124 / CBS 356.35 / IMI 108563 / JCM 9778 / NBRC 8474</strain>
    </source>
</reference>
<dbReference type="SUPFAM" id="SSF52058">
    <property type="entry name" value="L domain-like"/>
    <property type="match status" value="1"/>
</dbReference>
<keyword evidence="1" id="KW-0433">Leucine-rich repeat</keyword>
<evidence type="ECO:0000256" key="2">
    <source>
        <dbReference type="ARBA" id="ARBA00022737"/>
    </source>
</evidence>
<dbReference type="Pfam" id="PF00560">
    <property type="entry name" value="LRR_1"/>
    <property type="match status" value="1"/>
</dbReference>
<comment type="caution">
    <text evidence="4">The sequence shown here is derived from an EMBL/GenBank/DDBJ whole genome shotgun (WGS) entry which is preliminary data.</text>
</comment>
<organism evidence="4 5">
    <name type="scientific">Taphrina deformans (strain PYCC 5710 / ATCC 11124 / CBS 356.35 / IMI 108563 / JCM 9778 / NBRC 8474)</name>
    <name type="common">Peach leaf curl fungus</name>
    <name type="synonym">Lalaria deformans</name>
    <dbReference type="NCBI Taxonomy" id="1097556"/>
    <lineage>
        <taxon>Eukaryota</taxon>
        <taxon>Fungi</taxon>
        <taxon>Dikarya</taxon>
        <taxon>Ascomycota</taxon>
        <taxon>Taphrinomycotina</taxon>
        <taxon>Taphrinomycetes</taxon>
        <taxon>Taphrinales</taxon>
        <taxon>Taphrinaceae</taxon>
        <taxon>Taphrina</taxon>
    </lineage>
</organism>
<dbReference type="Pfam" id="PF13855">
    <property type="entry name" value="LRR_8"/>
    <property type="match status" value="1"/>
</dbReference>
<dbReference type="InterPro" id="IPR032675">
    <property type="entry name" value="LRR_dom_sf"/>
</dbReference>
<dbReference type="PANTHER" id="PTHR48051">
    <property type="match status" value="1"/>
</dbReference>
<dbReference type="PANTHER" id="PTHR48051:SF1">
    <property type="entry name" value="RAS SUPPRESSOR PROTEIN 1"/>
    <property type="match status" value="1"/>
</dbReference>
<dbReference type="VEuPathDB" id="FungiDB:TAPDE_001892"/>
<dbReference type="InterPro" id="IPR003591">
    <property type="entry name" value="Leu-rich_rpt_typical-subtyp"/>
</dbReference>
<dbReference type="OrthoDB" id="676979at2759"/>
<accession>R4X8N0</accession>
<evidence type="ECO:0000256" key="3">
    <source>
        <dbReference type="SAM" id="MobiDB-lite"/>
    </source>
</evidence>
<gene>
    <name evidence="4" type="ORF">TAPDE_001892</name>
</gene>
<feature type="region of interest" description="Disordered" evidence="3">
    <location>
        <begin position="120"/>
        <end position="153"/>
    </location>
</feature>
<dbReference type="EMBL" id="CAHR02000066">
    <property type="protein sequence ID" value="CCG81983.1"/>
    <property type="molecule type" value="Genomic_DNA"/>
</dbReference>
<proteinExistence type="predicted"/>
<dbReference type="PROSITE" id="PS51450">
    <property type="entry name" value="LRR"/>
    <property type="match status" value="4"/>
</dbReference>
<dbReference type="InterPro" id="IPR050216">
    <property type="entry name" value="LRR_domain-containing"/>
</dbReference>
<dbReference type="Proteomes" id="UP000013776">
    <property type="component" value="Unassembled WGS sequence"/>
</dbReference>
<feature type="compositionally biased region" description="Polar residues" evidence="3">
    <location>
        <begin position="32"/>
        <end position="47"/>
    </location>
</feature>
<keyword evidence="2" id="KW-0677">Repeat</keyword>